<evidence type="ECO:0000256" key="1">
    <source>
        <dbReference type="SAM" id="Phobius"/>
    </source>
</evidence>
<protein>
    <submittedName>
        <fullName evidence="2">Sulfotransferase</fullName>
    </submittedName>
</protein>
<dbReference type="Proteomes" id="UP000751614">
    <property type="component" value="Unassembled WGS sequence"/>
</dbReference>
<dbReference type="Pfam" id="PF13469">
    <property type="entry name" value="Sulfotransfer_3"/>
    <property type="match status" value="1"/>
</dbReference>
<proteinExistence type="predicted"/>
<keyword evidence="1" id="KW-1133">Transmembrane helix</keyword>
<organism evidence="2 3">
    <name type="scientific">Flagellimonas algicola</name>
    <dbReference type="NCBI Taxonomy" id="2583815"/>
    <lineage>
        <taxon>Bacteria</taxon>
        <taxon>Pseudomonadati</taxon>
        <taxon>Bacteroidota</taxon>
        <taxon>Flavobacteriia</taxon>
        <taxon>Flavobacteriales</taxon>
        <taxon>Flavobacteriaceae</taxon>
        <taxon>Flagellimonas</taxon>
    </lineage>
</organism>
<accession>A0ABY2WMI2</accession>
<evidence type="ECO:0000313" key="3">
    <source>
        <dbReference type="Proteomes" id="UP000751614"/>
    </source>
</evidence>
<dbReference type="EMBL" id="VCNI01000001">
    <property type="protein sequence ID" value="TMU56209.1"/>
    <property type="molecule type" value="Genomic_DNA"/>
</dbReference>
<feature type="transmembrane region" description="Helical" evidence="1">
    <location>
        <begin position="281"/>
        <end position="299"/>
    </location>
</feature>
<keyword evidence="1" id="KW-0812">Transmembrane</keyword>
<keyword evidence="3" id="KW-1185">Reference proteome</keyword>
<dbReference type="InterPro" id="IPR027417">
    <property type="entry name" value="P-loop_NTPase"/>
</dbReference>
<gene>
    <name evidence="2" type="ORF">FGG15_01320</name>
</gene>
<feature type="transmembrane region" description="Helical" evidence="1">
    <location>
        <begin position="182"/>
        <end position="204"/>
    </location>
</feature>
<comment type="caution">
    <text evidence="2">The sequence shown here is derived from an EMBL/GenBank/DDBJ whole genome shotgun (WGS) entry which is preliminary data.</text>
</comment>
<dbReference type="Gene3D" id="3.40.50.300">
    <property type="entry name" value="P-loop containing nucleotide triphosphate hydrolases"/>
    <property type="match status" value="1"/>
</dbReference>
<reference evidence="2 3" key="1">
    <citation type="submission" date="2019-05" db="EMBL/GenBank/DDBJ databases">
        <title>Flagellimonas sp. AsT0115, sp. nov., isolated from a marine red algae, Asparagopsis taxiformis.</title>
        <authorList>
            <person name="Kim J."/>
            <person name="Jeong S.E."/>
            <person name="Jeon C.O."/>
        </authorList>
    </citation>
    <scope>NUCLEOTIDE SEQUENCE [LARGE SCALE GENOMIC DNA]</scope>
    <source>
        <strain evidence="2 3">AsT0115</strain>
    </source>
</reference>
<keyword evidence="1" id="KW-0472">Membrane</keyword>
<sequence length="302" mass="34051">MKYIYITGRGRSGSTVIDAMLGNSKSIESVGELVSGLGRFNAMCSCGKGMNDCGYWTSVRHNYESKTAQSWDKFAKDTVKSGHVKEFMDTLFGNSNFNRGLVKDTEQFTQGLLEVAGKKAILDSSKNPNRALWLAKFYDDSKIIHLVKHPDGVAASKYKFIGRGKGYKFLRRTYLNPKLAPLYMTVEAISWMVGNAMIGLIKLVRPKKVILVKYEDFGAKPEAIFEKLSKFLEIDLSEVRDAVINGHPLTFGHTIGGNGVRNSETFVFSTKKGKKRPMPTFYKVLIRIFCWPLMLIYGYRFI</sequence>
<dbReference type="RefSeq" id="WP_138832422.1">
    <property type="nucleotide sequence ID" value="NZ_VCNI01000001.1"/>
</dbReference>
<dbReference type="SUPFAM" id="SSF52540">
    <property type="entry name" value="P-loop containing nucleoside triphosphate hydrolases"/>
    <property type="match status" value="1"/>
</dbReference>
<name>A0ABY2WMI2_9FLAO</name>
<evidence type="ECO:0000313" key="2">
    <source>
        <dbReference type="EMBL" id="TMU56209.1"/>
    </source>
</evidence>